<dbReference type="OrthoDB" id="5652963at2"/>
<organism evidence="2 3">
    <name type="scientific">Legionella brunensis</name>
    <dbReference type="NCBI Taxonomy" id="29422"/>
    <lineage>
        <taxon>Bacteria</taxon>
        <taxon>Pseudomonadati</taxon>
        <taxon>Pseudomonadota</taxon>
        <taxon>Gammaproteobacteria</taxon>
        <taxon>Legionellales</taxon>
        <taxon>Legionellaceae</taxon>
        <taxon>Legionella</taxon>
    </lineage>
</organism>
<dbReference type="Gene3D" id="2.60.120.10">
    <property type="entry name" value="Jelly Rolls"/>
    <property type="match status" value="1"/>
</dbReference>
<evidence type="ECO:0000313" key="2">
    <source>
        <dbReference type="EMBL" id="KTC84512.1"/>
    </source>
</evidence>
<proteinExistence type="predicted"/>
<dbReference type="AlphaFoldDB" id="A0A0W0SMC2"/>
<dbReference type="EMBL" id="LNXV01000009">
    <property type="protein sequence ID" value="KTC84512.1"/>
    <property type="molecule type" value="Genomic_DNA"/>
</dbReference>
<dbReference type="InterPro" id="IPR014710">
    <property type="entry name" value="RmlC-like_jellyroll"/>
</dbReference>
<name>A0A0W0SMC2_9GAMM</name>
<dbReference type="Proteomes" id="UP000054742">
    <property type="component" value="Unassembled WGS sequence"/>
</dbReference>
<keyword evidence="3" id="KW-1185">Reference proteome</keyword>
<reference evidence="2 3" key="1">
    <citation type="submission" date="2015-11" db="EMBL/GenBank/DDBJ databases">
        <title>Genomic analysis of 38 Legionella species identifies large and diverse effector repertoires.</title>
        <authorList>
            <person name="Burstein D."/>
            <person name="Amaro F."/>
            <person name="Zusman T."/>
            <person name="Lifshitz Z."/>
            <person name="Cohen O."/>
            <person name="Gilbert J.A."/>
            <person name="Pupko T."/>
            <person name="Shuman H.A."/>
            <person name="Segal G."/>
        </authorList>
    </citation>
    <scope>NUCLEOTIDE SEQUENCE [LARGE SCALE GENOMIC DNA]</scope>
    <source>
        <strain evidence="2 3">ATCC 43878</strain>
    </source>
</reference>
<dbReference type="RefSeq" id="WP_058441459.1">
    <property type="nucleotide sequence ID" value="NZ_CAAAHU010000023.1"/>
</dbReference>
<dbReference type="Pfam" id="PF14667">
    <property type="entry name" value="Polysacc_synt_C"/>
    <property type="match status" value="1"/>
</dbReference>
<sequence length="129" mass="14296">MSEKDLVVITGFKAVGEDERGITKEFSITKGQSDFIFITRKKDTISGNNYHLGIASSINPKRFVLLAGTMELSYRKVGSHEKISQVIEAPCIISIKPQVIHAVRAVTDVMLLECNSIADIQNDNIKEMV</sequence>
<accession>A0A0W0SMC2</accession>
<feature type="domain" description="Capsular polysaccharide assembling protein CapF C-terminal" evidence="1">
    <location>
        <begin position="17"/>
        <end position="112"/>
    </location>
</feature>
<comment type="caution">
    <text evidence="2">The sequence shown here is derived from an EMBL/GenBank/DDBJ whole genome shotgun (WGS) entry which is preliminary data.</text>
</comment>
<dbReference type="PATRIC" id="fig|29422.6.peg.1463"/>
<evidence type="ECO:0000313" key="3">
    <source>
        <dbReference type="Proteomes" id="UP000054742"/>
    </source>
</evidence>
<evidence type="ECO:0000259" key="1">
    <source>
        <dbReference type="Pfam" id="PF14667"/>
    </source>
</evidence>
<gene>
    <name evidence="2" type="ORF">Lbru_1380</name>
</gene>
<protein>
    <recommendedName>
        <fullName evidence="1">Capsular polysaccharide assembling protein CapF C-terminal domain-containing protein</fullName>
    </recommendedName>
</protein>
<dbReference type="InterPro" id="IPR029303">
    <property type="entry name" value="CapF_C"/>
</dbReference>